<evidence type="ECO:0000313" key="9">
    <source>
        <dbReference type="Proteomes" id="UP000292052"/>
    </source>
</evidence>
<feature type="domain" description="Epoxide hydrolase N-terminal" evidence="7">
    <location>
        <begin position="21"/>
        <end position="131"/>
    </location>
</feature>
<feature type="non-terminal residue" evidence="8">
    <location>
        <position position="1"/>
    </location>
</feature>
<organism evidence="8 9">
    <name type="scientific">Asbolus verrucosus</name>
    <name type="common">Desert ironclad beetle</name>
    <dbReference type="NCBI Taxonomy" id="1661398"/>
    <lineage>
        <taxon>Eukaryota</taxon>
        <taxon>Metazoa</taxon>
        <taxon>Ecdysozoa</taxon>
        <taxon>Arthropoda</taxon>
        <taxon>Hexapoda</taxon>
        <taxon>Insecta</taxon>
        <taxon>Pterygota</taxon>
        <taxon>Neoptera</taxon>
        <taxon>Endopterygota</taxon>
        <taxon>Coleoptera</taxon>
        <taxon>Polyphaga</taxon>
        <taxon>Cucujiformia</taxon>
        <taxon>Tenebrionidae</taxon>
        <taxon>Pimeliinae</taxon>
        <taxon>Asbolus</taxon>
    </lineage>
</organism>
<keyword evidence="5" id="KW-0058">Aromatic hydrocarbons catabolism</keyword>
<dbReference type="Proteomes" id="UP000292052">
    <property type="component" value="Unassembled WGS sequence"/>
</dbReference>
<dbReference type="InterPro" id="IPR010497">
    <property type="entry name" value="Epoxide_hydro_N"/>
</dbReference>
<keyword evidence="9" id="KW-1185">Reference proteome</keyword>
<dbReference type="InterPro" id="IPR016292">
    <property type="entry name" value="Epoxide_hydrolase"/>
</dbReference>
<dbReference type="STRING" id="1661398.A0A482WB02"/>
<dbReference type="PRINTS" id="PR00412">
    <property type="entry name" value="EPOXHYDRLASE"/>
</dbReference>
<comment type="catalytic activity">
    <reaction evidence="1">
        <text>1-(4-methoxyphenyl)-N-methyl-N-[(3-methyloxetan-3-yl)methyl]methanamine + H2O = 2-{[(4-methoxybenzyl)(methyl)amino]methyl}-2-methylpropane-1,3-diol</text>
        <dbReference type="Rhea" id="RHEA:55764"/>
        <dbReference type="ChEBI" id="CHEBI:15377"/>
        <dbReference type="ChEBI" id="CHEBI:139161"/>
        <dbReference type="ChEBI" id="CHEBI:139164"/>
        <dbReference type="EC" id="3.3.2.9"/>
    </reaction>
</comment>
<comment type="similarity">
    <text evidence="3">Belongs to the peptidase S33 family.</text>
</comment>
<name>A0A482WB02_ASBVE</name>
<dbReference type="PANTHER" id="PTHR21661:SF35">
    <property type="entry name" value="EPOXIDE HYDROLASE"/>
    <property type="match status" value="1"/>
</dbReference>
<evidence type="ECO:0000259" key="7">
    <source>
        <dbReference type="Pfam" id="PF06441"/>
    </source>
</evidence>
<comment type="subcellular location">
    <subcellularLocation>
        <location evidence="2">Microsome membrane</location>
        <topology evidence="2">Single-pass membrane protein</topology>
    </subcellularLocation>
</comment>
<dbReference type="EMBL" id="QDEB01009751">
    <property type="protein sequence ID" value="RZC42244.1"/>
    <property type="molecule type" value="Genomic_DNA"/>
</dbReference>
<keyword evidence="6 8" id="KW-0378">Hydrolase</keyword>
<comment type="caution">
    <text evidence="8">The sequence shown here is derived from an EMBL/GenBank/DDBJ whole genome shotgun (WGS) entry which is preliminary data.</text>
</comment>
<dbReference type="Pfam" id="PF06441">
    <property type="entry name" value="EHN"/>
    <property type="match status" value="1"/>
</dbReference>
<dbReference type="InterPro" id="IPR029058">
    <property type="entry name" value="AB_hydrolase_fold"/>
</dbReference>
<gene>
    <name evidence="8" type="ORF">BDFB_006143</name>
</gene>
<protein>
    <recommendedName>
        <fullName evidence="4">microsomal epoxide hydrolase</fullName>
        <ecNumber evidence="4">3.3.2.9</ecNumber>
    </recommendedName>
</protein>
<evidence type="ECO:0000256" key="5">
    <source>
        <dbReference type="ARBA" id="ARBA00022797"/>
    </source>
</evidence>
<dbReference type="Gene3D" id="3.40.50.1820">
    <property type="entry name" value="alpha/beta hydrolase"/>
    <property type="match status" value="1"/>
</dbReference>
<dbReference type="GO" id="GO:0097176">
    <property type="term" value="P:epoxide metabolic process"/>
    <property type="evidence" value="ECO:0007669"/>
    <property type="project" value="TreeGrafter"/>
</dbReference>
<evidence type="ECO:0000256" key="6">
    <source>
        <dbReference type="ARBA" id="ARBA00022801"/>
    </source>
</evidence>
<dbReference type="AlphaFoldDB" id="A0A482WB02"/>
<dbReference type="EC" id="3.3.2.9" evidence="4"/>
<feature type="non-terminal residue" evidence="8">
    <location>
        <position position="360"/>
    </location>
</feature>
<proteinExistence type="inferred from homology"/>
<accession>A0A482WB02</accession>
<evidence type="ECO:0000256" key="3">
    <source>
        <dbReference type="ARBA" id="ARBA00010088"/>
    </source>
</evidence>
<evidence type="ECO:0000256" key="4">
    <source>
        <dbReference type="ARBA" id="ARBA00012091"/>
    </source>
</evidence>
<dbReference type="OrthoDB" id="7130006at2759"/>
<sequence length="360" mass="41562">LKSPEIWWGSGDPTHQKNQTITPFKINVSNQVLEDLRYRLKNARVFVPPLEGVEQQYGINTNLLKDIVDFWLTKYNWREREKFLNQFPQFKTKIEGLEIHYIHVKPKKVPNGIKTLPLLILNGWPSSIVEFYEIIPLLTTVRLDKDFVFEVIVPSLPGFGFSQAAIKPGLGSSEIAVVFKNLMHRLGFQHYYVHGSDWGSSIASYMAIRYPAKVKGIHLTLCFSMTYTSQFKLLVGSFWPSLIVNKKNKHKLYPLSDFFSNVLLEFGYMHLQATKPDTVGVSLTDSPVGLAAYILAMFSTWTNPEYKNRENGGLLEKYAYEKLLDNVMIYWITNTITTSMRIYAESINKKQNVFQDRDRI</sequence>
<reference evidence="8 9" key="1">
    <citation type="submission" date="2017-03" db="EMBL/GenBank/DDBJ databases">
        <title>Genome of the blue death feigning beetle - Asbolus verrucosus.</title>
        <authorList>
            <person name="Rider S.D."/>
        </authorList>
    </citation>
    <scope>NUCLEOTIDE SEQUENCE [LARGE SCALE GENOMIC DNA]</scope>
    <source>
        <strain evidence="8">Butters</strain>
        <tissue evidence="8">Head and leg muscle</tissue>
    </source>
</reference>
<evidence type="ECO:0000313" key="8">
    <source>
        <dbReference type="EMBL" id="RZC42244.1"/>
    </source>
</evidence>
<evidence type="ECO:0000256" key="1">
    <source>
        <dbReference type="ARBA" id="ARBA00000221"/>
    </source>
</evidence>
<dbReference type="PIRSF" id="PIRSF001112">
    <property type="entry name" value="Epoxide_hydrolase"/>
    <property type="match status" value="1"/>
</dbReference>
<dbReference type="GO" id="GO:0033961">
    <property type="term" value="F:cis-stilbene-oxide hydrolase activity"/>
    <property type="evidence" value="ECO:0007669"/>
    <property type="project" value="UniProtKB-EC"/>
</dbReference>
<dbReference type="PANTHER" id="PTHR21661">
    <property type="entry name" value="EPOXIDE HYDROLASE 1-RELATED"/>
    <property type="match status" value="1"/>
</dbReference>
<evidence type="ECO:0000256" key="2">
    <source>
        <dbReference type="ARBA" id="ARBA00004111"/>
    </source>
</evidence>
<dbReference type="InterPro" id="IPR000639">
    <property type="entry name" value="Epox_hydrolase-like"/>
</dbReference>
<dbReference type="SUPFAM" id="SSF53474">
    <property type="entry name" value="alpha/beta-Hydrolases"/>
    <property type="match status" value="1"/>
</dbReference>